<dbReference type="AlphaFoldDB" id="A0A1I7Y4B1"/>
<dbReference type="Proteomes" id="UP000095287">
    <property type="component" value="Unplaced"/>
</dbReference>
<proteinExistence type="predicted"/>
<keyword evidence="2" id="KW-1185">Reference proteome</keyword>
<evidence type="ECO:0000313" key="2">
    <source>
        <dbReference type="Proteomes" id="UP000095287"/>
    </source>
</evidence>
<reference evidence="3" key="1">
    <citation type="submission" date="2016-11" db="UniProtKB">
        <authorList>
            <consortium name="WormBaseParasite"/>
        </authorList>
    </citation>
    <scope>IDENTIFICATION</scope>
</reference>
<sequence>MTITDPEEQSNECVIHDHPVPAGQLGRYGVDRDPHSERDIASHAEGQAPDEEVQHVECVKREIVLADVYG</sequence>
<feature type="region of interest" description="Disordered" evidence="1">
    <location>
        <begin position="17"/>
        <end position="36"/>
    </location>
</feature>
<evidence type="ECO:0000256" key="1">
    <source>
        <dbReference type="SAM" id="MobiDB-lite"/>
    </source>
</evidence>
<organism evidence="2 3">
    <name type="scientific">Steinernema glaseri</name>
    <dbReference type="NCBI Taxonomy" id="37863"/>
    <lineage>
        <taxon>Eukaryota</taxon>
        <taxon>Metazoa</taxon>
        <taxon>Ecdysozoa</taxon>
        <taxon>Nematoda</taxon>
        <taxon>Chromadorea</taxon>
        <taxon>Rhabditida</taxon>
        <taxon>Tylenchina</taxon>
        <taxon>Panagrolaimomorpha</taxon>
        <taxon>Strongyloidoidea</taxon>
        <taxon>Steinernematidae</taxon>
        <taxon>Steinernema</taxon>
    </lineage>
</organism>
<evidence type="ECO:0000313" key="3">
    <source>
        <dbReference type="WBParaSite" id="L893_g12524.t1"/>
    </source>
</evidence>
<name>A0A1I7Y4B1_9BILA</name>
<accession>A0A1I7Y4B1</accession>
<protein>
    <submittedName>
        <fullName evidence="3">Uncharacterized protein</fullName>
    </submittedName>
</protein>
<dbReference type="WBParaSite" id="L893_g12524.t1">
    <property type="protein sequence ID" value="L893_g12524.t1"/>
    <property type="gene ID" value="L893_g12524"/>
</dbReference>